<accession>A0A4P6M311</accession>
<name>A0A4P6M311_9FIRM</name>
<keyword evidence="6 12" id="KW-0560">Oxidoreductase</keyword>
<dbReference type="InterPro" id="IPR001989">
    <property type="entry name" value="Radical_activat_CS"/>
</dbReference>
<dbReference type="InterPro" id="IPR017896">
    <property type="entry name" value="4Fe4S_Fe-S-bd"/>
</dbReference>
<evidence type="ECO:0000256" key="8">
    <source>
        <dbReference type="ARBA" id="ARBA00023014"/>
    </source>
</evidence>
<protein>
    <submittedName>
        <fullName evidence="12">Choline trimethylamine-lyase activating enzyme</fullName>
        <ecNumber evidence="12">1.97.1.-</ecNumber>
    </submittedName>
</protein>
<evidence type="ECO:0000259" key="10">
    <source>
        <dbReference type="PROSITE" id="PS51379"/>
    </source>
</evidence>
<comment type="catalytic activity">
    <reaction evidence="9">
        <text>glycyl-[protein] + reduced [flavodoxin] + S-adenosyl-L-methionine = glycin-2-yl radical-[protein] + semiquinone [flavodoxin] + 5'-deoxyadenosine + L-methionine + H(+)</text>
        <dbReference type="Rhea" id="RHEA:61976"/>
        <dbReference type="Rhea" id="RHEA-COMP:10622"/>
        <dbReference type="Rhea" id="RHEA-COMP:14480"/>
        <dbReference type="Rhea" id="RHEA-COMP:15993"/>
        <dbReference type="Rhea" id="RHEA-COMP:15994"/>
        <dbReference type="ChEBI" id="CHEBI:15378"/>
        <dbReference type="ChEBI" id="CHEBI:17319"/>
        <dbReference type="ChEBI" id="CHEBI:29947"/>
        <dbReference type="ChEBI" id="CHEBI:32722"/>
        <dbReference type="ChEBI" id="CHEBI:57618"/>
        <dbReference type="ChEBI" id="CHEBI:57844"/>
        <dbReference type="ChEBI" id="CHEBI:59789"/>
        <dbReference type="ChEBI" id="CHEBI:140311"/>
    </reaction>
</comment>
<reference evidence="12 13" key="1">
    <citation type="submission" date="2019-01" db="EMBL/GenBank/DDBJ databases">
        <title>PMF-metabolizing Aryl O-demethylase.</title>
        <authorList>
            <person name="Kim M."/>
        </authorList>
    </citation>
    <scope>NUCLEOTIDE SEQUENCE [LARGE SCALE GENOMIC DNA]</scope>
    <source>
        <strain evidence="12 13">PMF1</strain>
    </source>
</reference>
<dbReference type="KEGG" id="bpro:PMF13cell1_03310"/>
<evidence type="ECO:0000256" key="6">
    <source>
        <dbReference type="ARBA" id="ARBA00023002"/>
    </source>
</evidence>
<dbReference type="InterPro" id="IPR058240">
    <property type="entry name" value="rSAM_sf"/>
</dbReference>
<dbReference type="GO" id="GO:0046872">
    <property type="term" value="F:metal ion binding"/>
    <property type="evidence" value="ECO:0007669"/>
    <property type="project" value="UniProtKB-KW"/>
</dbReference>
<dbReference type="Gene3D" id="3.80.30.10">
    <property type="entry name" value="pyruvate-formate lyase- activating enzyme"/>
    <property type="match status" value="1"/>
</dbReference>
<dbReference type="SFLD" id="SFLDG01118">
    <property type="entry name" value="activating_enzymes__group_2"/>
    <property type="match status" value="1"/>
</dbReference>
<evidence type="ECO:0000256" key="4">
    <source>
        <dbReference type="ARBA" id="ARBA00022691"/>
    </source>
</evidence>
<dbReference type="InterPro" id="IPR017900">
    <property type="entry name" value="4Fe4S_Fe_S_CS"/>
</dbReference>
<dbReference type="SUPFAM" id="SSF102114">
    <property type="entry name" value="Radical SAM enzymes"/>
    <property type="match status" value="1"/>
</dbReference>
<dbReference type="PROSITE" id="PS51918">
    <property type="entry name" value="RADICAL_SAM"/>
    <property type="match status" value="1"/>
</dbReference>
<dbReference type="SFLD" id="SFLDS00029">
    <property type="entry name" value="Radical_SAM"/>
    <property type="match status" value="1"/>
</dbReference>
<dbReference type="PROSITE" id="PS51379">
    <property type="entry name" value="4FE4S_FER_2"/>
    <property type="match status" value="1"/>
</dbReference>
<sequence>MSRISEIQEPSGIVFDVQRCSMYDGPGIRTTIFLKGCPLSCRWCHNPESQNPHPQLAYFRDKCIGCRVCEKIHPQVHQFSGSPLQHMILYGSCTGCGKCTKACPSSALKIYGKNTRLQELMEIITKDIPYYRETGGGLTVSGGEPFSQFDFLLSLLKETKKAGISTCVETCGFVSKKHLEEALPYTDIILFDYKETSPQLHRRFTGTDNSLILSNLDFLYRQRKNILLRCPVLPGYNDTPEHFKGIHRLEKKYPGLIGIEIMPYHDLGKTKAQAIGNSYDIPSPAADNELKNTWKKMLLSCGCSEKILNSF</sequence>
<dbReference type="InterPro" id="IPR012839">
    <property type="entry name" value="Organic_radical_activase"/>
</dbReference>
<proteinExistence type="inferred from homology"/>
<evidence type="ECO:0000259" key="11">
    <source>
        <dbReference type="PROSITE" id="PS51918"/>
    </source>
</evidence>
<organism evidence="12 13">
    <name type="scientific">Blautia producta</name>
    <dbReference type="NCBI Taxonomy" id="33035"/>
    <lineage>
        <taxon>Bacteria</taxon>
        <taxon>Bacillati</taxon>
        <taxon>Bacillota</taxon>
        <taxon>Clostridia</taxon>
        <taxon>Lachnospirales</taxon>
        <taxon>Lachnospiraceae</taxon>
        <taxon>Blautia</taxon>
    </lineage>
</organism>
<evidence type="ECO:0000256" key="9">
    <source>
        <dbReference type="ARBA" id="ARBA00047365"/>
    </source>
</evidence>
<dbReference type="SUPFAM" id="SSF54862">
    <property type="entry name" value="4Fe-4S ferredoxins"/>
    <property type="match status" value="1"/>
</dbReference>
<keyword evidence="4" id="KW-0949">S-adenosyl-L-methionine</keyword>
<dbReference type="GO" id="GO:0016829">
    <property type="term" value="F:lyase activity"/>
    <property type="evidence" value="ECO:0007669"/>
    <property type="project" value="UniProtKB-KW"/>
</dbReference>
<dbReference type="PROSITE" id="PS01087">
    <property type="entry name" value="RADICAL_ACTIVATING"/>
    <property type="match status" value="1"/>
</dbReference>
<keyword evidence="12" id="KW-0456">Lyase</keyword>
<dbReference type="RefSeq" id="WP_165392485.1">
    <property type="nucleotide sequence ID" value="NZ_CP035945.1"/>
</dbReference>
<keyword evidence="8" id="KW-0411">Iron-sulfur</keyword>
<keyword evidence="3" id="KW-0004">4Fe-4S</keyword>
<keyword evidence="5" id="KW-0479">Metal-binding</keyword>
<dbReference type="CDD" id="cd01335">
    <property type="entry name" value="Radical_SAM"/>
    <property type="match status" value="1"/>
</dbReference>
<evidence type="ECO:0000256" key="2">
    <source>
        <dbReference type="ARBA" id="ARBA00009777"/>
    </source>
</evidence>
<dbReference type="Gene3D" id="3.30.70.20">
    <property type="match status" value="1"/>
</dbReference>
<dbReference type="GO" id="GO:0051539">
    <property type="term" value="F:4 iron, 4 sulfur cluster binding"/>
    <property type="evidence" value="ECO:0007669"/>
    <property type="project" value="UniProtKB-KW"/>
</dbReference>
<evidence type="ECO:0000256" key="3">
    <source>
        <dbReference type="ARBA" id="ARBA00022485"/>
    </source>
</evidence>
<dbReference type="PIRSF" id="PIRSF000371">
    <property type="entry name" value="PFL_act_enz"/>
    <property type="match status" value="1"/>
</dbReference>
<keyword evidence="7" id="KW-0408">Iron</keyword>
<feature type="domain" description="4Fe-4S ferredoxin-type" evidence="10">
    <location>
        <begin position="84"/>
        <end position="113"/>
    </location>
</feature>
<dbReference type="NCBIfam" id="TIGR02494">
    <property type="entry name" value="PFLE_PFLC"/>
    <property type="match status" value="1"/>
</dbReference>
<feature type="domain" description="Radical SAM core" evidence="11">
    <location>
        <begin position="23"/>
        <end position="304"/>
    </location>
</feature>
<evidence type="ECO:0000256" key="7">
    <source>
        <dbReference type="ARBA" id="ARBA00023004"/>
    </source>
</evidence>
<dbReference type="EC" id="1.97.1.-" evidence="12"/>
<comment type="cofactor">
    <cofactor evidence="1">
        <name>[4Fe-4S] cluster</name>
        <dbReference type="ChEBI" id="CHEBI:49883"/>
    </cofactor>
</comment>
<dbReference type="InterPro" id="IPR007197">
    <property type="entry name" value="rSAM"/>
</dbReference>
<gene>
    <name evidence="12" type="primary">cutD_2</name>
    <name evidence="12" type="ORF">PMF13cell1_03310</name>
</gene>
<dbReference type="Proteomes" id="UP000289794">
    <property type="component" value="Chromosome"/>
</dbReference>
<dbReference type="AlphaFoldDB" id="A0A4P6M311"/>
<evidence type="ECO:0000256" key="1">
    <source>
        <dbReference type="ARBA" id="ARBA00001966"/>
    </source>
</evidence>
<dbReference type="PANTHER" id="PTHR30352:SF4">
    <property type="entry name" value="PYRUVATE FORMATE-LYASE 2-ACTIVATING ENZYME"/>
    <property type="match status" value="1"/>
</dbReference>
<dbReference type="EMBL" id="CP035945">
    <property type="protein sequence ID" value="QBE97747.1"/>
    <property type="molecule type" value="Genomic_DNA"/>
</dbReference>
<comment type="similarity">
    <text evidence="2">Belongs to the organic radical-activating enzymes family.</text>
</comment>
<dbReference type="PANTHER" id="PTHR30352">
    <property type="entry name" value="PYRUVATE FORMATE-LYASE-ACTIVATING ENZYME"/>
    <property type="match status" value="1"/>
</dbReference>
<evidence type="ECO:0000313" key="12">
    <source>
        <dbReference type="EMBL" id="QBE97747.1"/>
    </source>
</evidence>
<dbReference type="GO" id="GO:0016491">
    <property type="term" value="F:oxidoreductase activity"/>
    <property type="evidence" value="ECO:0007669"/>
    <property type="project" value="UniProtKB-KW"/>
</dbReference>
<dbReference type="Pfam" id="PF13353">
    <property type="entry name" value="Fer4_12"/>
    <property type="match status" value="1"/>
</dbReference>
<dbReference type="InterPro" id="IPR040074">
    <property type="entry name" value="BssD/PflA/YjjW"/>
</dbReference>
<evidence type="ECO:0000313" key="13">
    <source>
        <dbReference type="Proteomes" id="UP000289794"/>
    </source>
</evidence>
<evidence type="ECO:0000256" key="5">
    <source>
        <dbReference type="ARBA" id="ARBA00022723"/>
    </source>
</evidence>
<dbReference type="PROSITE" id="PS00198">
    <property type="entry name" value="4FE4S_FER_1"/>
    <property type="match status" value="1"/>
</dbReference>
<dbReference type="SFLD" id="SFLDG01066">
    <property type="entry name" value="organic_radical-activating_enz"/>
    <property type="match status" value="1"/>
</dbReference>
<dbReference type="InterPro" id="IPR034457">
    <property type="entry name" value="Organic_radical-activating"/>
</dbReference>